<sequence>MSSSATLEEAFDQTVTVTIALESAVHDLRETETHMANAASTSDGKAPNPNDPPPKKGTPEDMRRIGPRTHPREVCPEVRPELMIGHLTAQLAKVIELRLNPPALGTLKNWEFLCAHLGSSLDEINNMRRSDNPTGQLLKFYKEVPLARLLEIFCDMNRVDVLISIQDGVKALNDSEAGKGSKSYYGYDIDSETVYSCSSTSSSNHTTKRERRELKIEKLRKELDGFRVILVLHHEENENLVAFCRMLLYNLKRSIEKCKLDYKILDVDKCVDEENLISTAQEIYDNSDQIVVVLSEDYSRSVVHPGNMTENVSARLQVKRLLHAQTNIEYARNGMKNERFRIVRLQGTPDSLRPNGWASNTLCYLFPDMFTNLCESLFNVRNTRSGTRESDETVSLQSTES</sequence>
<gene>
    <name evidence="2" type="ORF">DdX_13244</name>
</gene>
<protein>
    <submittedName>
        <fullName evidence="2">Uncharacterized protein</fullName>
    </submittedName>
</protein>
<evidence type="ECO:0000256" key="1">
    <source>
        <dbReference type="SAM" id="MobiDB-lite"/>
    </source>
</evidence>
<evidence type="ECO:0000313" key="3">
    <source>
        <dbReference type="Proteomes" id="UP001201812"/>
    </source>
</evidence>
<keyword evidence="3" id="KW-1185">Reference proteome</keyword>
<feature type="compositionally biased region" description="Basic and acidic residues" evidence="1">
    <location>
        <begin position="53"/>
        <end position="72"/>
    </location>
</feature>
<feature type="region of interest" description="Disordered" evidence="1">
    <location>
        <begin position="36"/>
        <end position="72"/>
    </location>
</feature>
<accession>A0AAD4MUV3</accession>
<dbReference type="InterPro" id="IPR011029">
    <property type="entry name" value="DEATH-like_dom_sf"/>
</dbReference>
<name>A0AAD4MUV3_9BILA</name>
<dbReference type="Proteomes" id="UP001201812">
    <property type="component" value="Unassembled WGS sequence"/>
</dbReference>
<reference evidence="2" key="1">
    <citation type="submission" date="2022-01" db="EMBL/GenBank/DDBJ databases">
        <title>Genome Sequence Resource for Two Populations of Ditylenchus destructor, the Migratory Endoparasitic Phytonematode.</title>
        <authorList>
            <person name="Zhang H."/>
            <person name="Lin R."/>
            <person name="Xie B."/>
        </authorList>
    </citation>
    <scope>NUCLEOTIDE SEQUENCE</scope>
    <source>
        <strain evidence="2">BazhouSP</strain>
    </source>
</reference>
<dbReference type="EMBL" id="JAKKPZ010000051">
    <property type="protein sequence ID" value="KAI1706017.1"/>
    <property type="molecule type" value="Genomic_DNA"/>
</dbReference>
<organism evidence="2 3">
    <name type="scientific">Ditylenchus destructor</name>
    <dbReference type="NCBI Taxonomy" id="166010"/>
    <lineage>
        <taxon>Eukaryota</taxon>
        <taxon>Metazoa</taxon>
        <taxon>Ecdysozoa</taxon>
        <taxon>Nematoda</taxon>
        <taxon>Chromadorea</taxon>
        <taxon>Rhabditida</taxon>
        <taxon>Tylenchina</taxon>
        <taxon>Tylenchomorpha</taxon>
        <taxon>Sphaerularioidea</taxon>
        <taxon>Anguinidae</taxon>
        <taxon>Anguininae</taxon>
        <taxon>Ditylenchus</taxon>
    </lineage>
</organism>
<comment type="caution">
    <text evidence="2">The sequence shown here is derived from an EMBL/GenBank/DDBJ whole genome shotgun (WGS) entry which is preliminary data.</text>
</comment>
<proteinExistence type="predicted"/>
<dbReference type="SUPFAM" id="SSF47986">
    <property type="entry name" value="DEATH domain"/>
    <property type="match status" value="1"/>
</dbReference>
<dbReference type="Gene3D" id="1.10.533.10">
    <property type="entry name" value="Death Domain, Fas"/>
    <property type="match status" value="1"/>
</dbReference>
<dbReference type="AlphaFoldDB" id="A0AAD4MUV3"/>
<evidence type="ECO:0000313" key="2">
    <source>
        <dbReference type="EMBL" id="KAI1706017.1"/>
    </source>
</evidence>